<comment type="caution">
    <text evidence="1">The sequence shown here is derived from an EMBL/GenBank/DDBJ whole genome shotgun (WGS) entry which is preliminary data.</text>
</comment>
<dbReference type="PANTHER" id="PTHR33977">
    <property type="entry name" value="ZINC ION BINDING PROTEIN"/>
    <property type="match status" value="1"/>
</dbReference>
<gene>
    <name evidence="1" type="ORF">OLEA9_A018832</name>
</gene>
<sequence length="991" mass="111865">HLSVSLHFRVHTFDSEMARWDEILSLPVQNPPSLEFSSSDLVWSKVEGWRDNIDRLALIPFTRVDDFVRGESNNKHCPTRFHVEARRRRPPKMTYKPKVDGILEYILYWCSFGPDDHRKGGIVRPSRTTYVPKNKSAGRPNTKRGCTCHFIVKRLIAEPSVALIIYNQDKHVDKQGLPCHGPQDKKAAGTRAMYAPYISEDLRLRVLSLLYVGVSVETIMQRHNESVERQGGPSNRDDLLTHRYVRRQERSIRRSTYELDADDAVSISMWVESHQSLVFFYEDFSDSEPFVLGIQTEWQLQQLIRFGNRRLLASDSKFGSNKLKYPIHSLVVFNSDNKAIPVAWIISPRFARGEMHRWMRALHNRVRAKDPIWKLAGFIVDDPLADVLAIREVFECSVLICFWRVRHAWHKNLLKRCSEMEVCAEIAKRLGQSVNKICKGSGTANLFKDIMEDFADAADFMDYYKANWYPRLGMWESALKTLPLASLETCAAMEFYHNQMKLRLLNEKDLSEYQRSDWLVNKLGTKVHSYFWLDEYSGKDDFARYWKDEWMSGLTAWRKSLKIPDPNVIMEGKCAKVIDQEDQDTTHIVWNPGSEYAFCDCSWAKMGNLCEHIFKTIKFCRDKGTITPSISMFQYNQALINMLRCSPFDSLIRDHSVSLAVWVQMQLNAQIGPESYQFKVNPTEQQISKPIMDSQDRELVHKDLYLNGTLSAHNENGSALKRKRSLSNDMGSDLLHHVTRENVDAGVEVHSSNCTSVPQLIIDRDESTALVSQNGYILGVAGLETENLPSSGAAAFSNPDGSEDDTLDKNNFASVMELEPLSIYDSLSTNKFLDRCANICQLDESKGGTVLPVNSDTLNAEPKMTNTSPSALSPVHSSLADITEASGDSKENGAIDLRNVNAGTSNGLASSSCILNADFEIDSTPSVSKSVAPVQMDFAEGLNVVEGAKKVDPSNEDTNTTVDVASLDNAKTVGVEHNTSGDIVVRHKALG</sequence>
<feature type="non-terminal residue" evidence="1">
    <location>
        <position position="991"/>
    </location>
</feature>
<dbReference type="Proteomes" id="UP000594638">
    <property type="component" value="Unassembled WGS sequence"/>
</dbReference>
<accession>A0A8S0UEV6</accession>
<name>A0A8S0UEV6_OLEEU</name>
<dbReference type="OrthoDB" id="1484002at2759"/>
<dbReference type="PANTHER" id="PTHR33977:SF1">
    <property type="entry name" value="ZINC ION BINDING PROTEIN"/>
    <property type="match status" value="1"/>
</dbReference>
<evidence type="ECO:0000313" key="1">
    <source>
        <dbReference type="EMBL" id="CAA3017290.1"/>
    </source>
</evidence>
<dbReference type="AlphaFoldDB" id="A0A8S0UEV6"/>
<proteinExistence type="predicted"/>
<reference evidence="1 2" key="1">
    <citation type="submission" date="2019-12" db="EMBL/GenBank/DDBJ databases">
        <authorList>
            <person name="Alioto T."/>
            <person name="Alioto T."/>
            <person name="Gomez Garrido J."/>
        </authorList>
    </citation>
    <scope>NUCLEOTIDE SEQUENCE [LARGE SCALE GENOMIC DNA]</scope>
</reference>
<keyword evidence="2" id="KW-1185">Reference proteome</keyword>
<evidence type="ECO:0000313" key="2">
    <source>
        <dbReference type="Proteomes" id="UP000594638"/>
    </source>
</evidence>
<dbReference type="Gramene" id="OE9A018832T3">
    <property type="protein sequence ID" value="OE9A018832C3"/>
    <property type="gene ID" value="OE9A018832"/>
</dbReference>
<protein>
    <submittedName>
        <fullName evidence="1">Uncharacterized protein LOC111379268, partial</fullName>
    </submittedName>
</protein>
<organism evidence="1 2">
    <name type="scientific">Olea europaea subsp. europaea</name>
    <dbReference type="NCBI Taxonomy" id="158383"/>
    <lineage>
        <taxon>Eukaryota</taxon>
        <taxon>Viridiplantae</taxon>
        <taxon>Streptophyta</taxon>
        <taxon>Embryophyta</taxon>
        <taxon>Tracheophyta</taxon>
        <taxon>Spermatophyta</taxon>
        <taxon>Magnoliopsida</taxon>
        <taxon>eudicotyledons</taxon>
        <taxon>Gunneridae</taxon>
        <taxon>Pentapetalae</taxon>
        <taxon>asterids</taxon>
        <taxon>lamiids</taxon>
        <taxon>Lamiales</taxon>
        <taxon>Oleaceae</taxon>
        <taxon>Oleeae</taxon>
        <taxon>Olea</taxon>
    </lineage>
</organism>
<dbReference type="EMBL" id="CACTIH010007691">
    <property type="protein sequence ID" value="CAA3017290.1"/>
    <property type="molecule type" value="Genomic_DNA"/>
</dbReference>